<dbReference type="EMBL" id="CP097503">
    <property type="protein sequence ID" value="URD80126.1"/>
    <property type="molecule type" value="Genomic_DNA"/>
</dbReference>
<dbReference type="InterPro" id="IPR015943">
    <property type="entry name" value="WD40/YVTN_repeat-like_dom_sf"/>
</dbReference>
<feature type="region of interest" description="Disordered" evidence="1">
    <location>
        <begin position="22"/>
        <end position="51"/>
    </location>
</feature>
<dbReference type="GO" id="GO:0003676">
    <property type="term" value="F:nucleic acid binding"/>
    <property type="evidence" value="ECO:0007669"/>
    <property type="project" value="InterPro"/>
</dbReference>
<evidence type="ECO:0000313" key="3">
    <source>
        <dbReference type="EMBL" id="URD80126.1"/>
    </source>
</evidence>
<name>A0A9E7EN39_9LILI</name>
<dbReference type="OrthoDB" id="6109at2759"/>
<dbReference type="InterPro" id="IPR050358">
    <property type="entry name" value="RSE1/DDB1/CFT1"/>
</dbReference>
<protein>
    <submittedName>
        <fullName evidence="3">Cleavage and polyadenylation specificity factor subunit</fullName>
    </submittedName>
</protein>
<sequence>MSYAAFKMMHWPTGIEHCASGFITHSPSDSSPPQIPPAQAEDLDSSEWPTQRRVGPVPNLVVTAANVLEVYLVRIQEDDDRIPRPTGDQHGGGGTMDGLAGARLELVCHYRVVQRLEFMRSKASVLTSVADTEGDLHLAKRLRRTPSDALQEFASGEELSLYTTTPDSSETAQVLETADDLGEVTETVDYYVQGNTIAAGNLFGRPKMYFKIFYYAPKTLESWKGQKLLPRAEFHAGTHVTKFLRLQMLSTSFDRTNPAPGSDKTNRFALLFSTLDGSIGCIAPLDELTFRRLQTLQRKLVDAVPHTCGLNPRSFRQFRSNGKAHRPGPDNMVDCELLSQYEMLPLGKQLEIAFQIGTTRSQILSNLNDLSLGTSFL</sequence>
<dbReference type="GO" id="GO:0005634">
    <property type="term" value="C:nucleus"/>
    <property type="evidence" value="ECO:0007669"/>
    <property type="project" value="InterPro"/>
</dbReference>
<organism evidence="3 4">
    <name type="scientific">Musa troglodytarum</name>
    <name type="common">fe'i banana</name>
    <dbReference type="NCBI Taxonomy" id="320322"/>
    <lineage>
        <taxon>Eukaryota</taxon>
        <taxon>Viridiplantae</taxon>
        <taxon>Streptophyta</taxon>
        <taxon>Embryophyta</taxon>
        <taxon>Tracheophyta</taxon>
        <taxon>Spermatophyta</taxon>
        <taxon>Magnoliopsida</taxon>
        <taxon>Liliopsida</taxon>
        <taxon>Zingiberales</taxon>
        <taxon>Musaceae</taxon>
        <taxon>Musa</taxon>
    </lineage>
</organism>
<gene>
    <name evidence="3" type="ORF">MUK42_18677</name>
</gene>
<proteinExistence type="predicted"/>
<accession>A0A9E7EN39</accession>
<keyword evidence="4" id="KW-1185">Reference proteome</keyword>
<dbReference type="InterPro" id="IPR004871">
    <property type="entry name" value="RSE1/DDB1/CPSF1_C"/>
</dbReference>
<dbReference type="AlphaFoldDB" id="A0A9E7EN39"/>
<dbReference type="PANTHER" id="PTHR10644">
    <property type="entry name" value="DNA REPAIR/RNA PROCESSING CPSF FAMILY"/>
    <property type="match status" value="1"/>
</dbReference>
<evidence type="ECO:0000256" key="1">
    <source>
        <dbReference type="SAM" id="MobiDB-lite"/>
    </source>
</evidence>
<dbReference type="Pfam" id="PF03178">
    <property type="entry name" value="CPSF_A"/>
    <property type="match status" value="1"/>
</dbReference>
<evidence type="ECO:0000259" key="2">
    <source>
        <dbReference type="Pfam" id="PF03178"/>
    </source>
</evidence>
<reference evidence="3" key="1">
    <citation type="submission" date="2022-05" db="EMBL/GenBank/DDBJ databases">
        <title>The Musa troglodytarum L. genome provides insights into the mechanism of non-climacteric behaviour and enrichment of carotenoids.</title>
        <authorList>
            <person name="Wang J."/>
        </authorList>
    </citation>
    <scope>NUCLEOTIDE SEQUENCE</scope>
    <source>
        <tissue evidence="3">Leaf</tissue>
    </source>
</reference>
<feature type="domain" description="RSE1/DDB1/CPSF1 C-terminal" evidence="2">
    <location>
        <begin position="194"/>
        <end position="342"/>
    </location>
</feature>
<dbReference type="Gene3D" id="2.130.10.10">
    <property type="entry name" value="YVTN repeat-like/Quinoprotein amine dehydrogenase"/>
    <property type="match status" value="1"/>
</dbReference>
<evidence type="ECO:0000313" key="4">
    <source>
        <dbReference type="Proteomes" id="UP001055439"/>
    </source>
</evidence>
<dbReference type="Proteomes" id="UP001055439">
    <property type="component" value="Chromosome 10"/>
</dbReference>